<keyword evidence="2" id="KW-0732">Signal</keyword>
<name>A0A017TDV7_9BACT</name>
<dbReference type="Proteomes" id="UP000019678">
    <property type="component" value="Unassembled WGS sequence"/>
</dbReference>
<evidence type="ECO:0008006" key="5">
    <source>
        <dbReference type="Google" id="ProtNLM"/>
    </source>
</evidence>
<keyword evidence="4" id="KW-1185">Reference proteome</keyword>
<feature type="chain" id="PRO_5001496556" description="TolB protein" evidence="2">
    <location>
        <begin position="24"/>
        <end position="570"/>
    </location>
</feature>
<feature type="region of interest" description="Disordered" evidence="1">
    <location>
        <begin position="50"/>
        <end position="84"/>
    </location>
</feature>
<dbReference type="STRING" id="1192034.CAP_1498"/>
<dbReference type="RefSeq" id="WP_044239157.1">
    <property type="nucleotide sequence ID" value="NZ_ASRX01000014.1"/>
</dbReference>
<gene>
    <name evidence="3" type="ORF">CAP_1498</name>
</gene>
<dbReference type="AlphaFoldDB" id="A0A017TDV7"/>
<organism evidence="3 4">
    <name type="scientific">Chondromyces apiculatus DSM 436</name>
    <dbReference type="NCBI Taxonomy" id="1192034"/>
    <lineage>
        <taxon>Bacteria</taxon>
        <taxon>Pseudomonadati</taxon>
        <taxon>Myxococcota</taxon>
        <taxon>Polyangia</taxon>
        <taxon>Polyangiales</taxon>
        <taxon>Polyangiaceae</taxon>
        <taxon>Chondromyces</taxon>
    </lineage>
</organism>
<dbReference type="PROSITE" id="PS51257">
    <property type="entry name" value="PROKAR_LIPOPROTEIN"/>
    <property type="match status" value="1"/>
</dbReference>
<evidence type="ECO:0000313" key="3">
    <source>
        <dbReference type="EMBL" id="EYF06801.1"/>
    </source>
</evidence>
<dbReference type="InterPro" id="IPR011042">
    <property type="entry name" value="6-blade_b-propeller_TolB-like"/>
</dbReference>
<dbReference type="SUPFAM" id="SSF82171">
    <property type="entry name" value="DPP6 N-terminal domain-like"/>
    <property type="match status" value="1"/>
</dbReference>
<feature type="compositionally biased region" description="Gly residues" evidence="1">
    <location>
        <begin position="50"/>
        <end position="62"/>
    </location>
</feature>
<comment type="caution">
    <text evidence="3">The sequence shown here is derived from an EMBL/GenBank/DDBJ whole genome shotgun (WGS) entry which is preliminary data.</text>
</comment>
<evidence type="ECO:0000313" key="4">
    <source>
        <dbReference type="Proteomes" id="UP000019678"/>
    </source>
</evidence>
<accession>A0A017TDV7</accession>
<evidence type="ECO:0000256" key="1">
    <source>
        <dbReference type="SAM" id="MobiDB-lite"/>
    </source>
</evidence>
<sequence>MASTHRMTVLLLLTCAVPAASLAACGSDNGGSGEPGGTGAGSGTNVGGAGGTGLGAGGGTGGDLFSSGPGQTFEPAFPEDPIVETSAPANAPELFGADPGSAAGGPCMFEPESNALFPRNWLRPRFRFTPVDQQNLFEIRLHTDDEAHDLVVYTADAQWAMPKEMWERLAARAVSAPLAVKMTVRGAVFDGTTLTVPPSTGTAGEFLVAPAQAEGAIVYWTTSGSSALKGFQIGDENVATTLTPPQVQMPTTNNAPVTCIGCHTSTPDGKFVGFTAQGPWSNVLASIEEATAGAQPSFMGAGALAALTGFSEVGIHSYSKAHWEDGDRVMVAPLGTGVATQLIWVDLEAQASGEGVSYGVMARDGDTHGAGSPTWSHDGQTVVYVSNDTQTTGRLDAGHADLVAVPYNDRLGGTVTPIPGASYPEYAEYYPAFSSDDALLAFNRFPVGPNMYDQPLAELFVIPAQGGDPLRLAANDPVSCTGKVSPGVTNSWPKWAPEATTVGGKTYYWLIYSSKRGQGVNPQLYVTGVVADGNTVQSFASVYLWNQPEAENNHTPAWDVFKIPPASPPQ</sequence>
<evidence type="ECO:0000256" key="2">
    <source>
        <dbReference type="SAM" id="SignalP"/>
    </source>
</evidence>
<reference evidence="3 4" key="1">
    <citation type="submission" date="2013-05" db="EMBL/GenBank/DDBJ databases">
        <title>Genome assembly of Chondromyces apiculatus DSM 436.</title>
        <authorList>
            <person name="Sharma G."/>
            <person name="Khatri I."/>
            <person name="Kaur C."/>
            <person name="Mayilraj S."/>
            <person name="Subramanian S."/>
        </authorList>
    </citation>
    <scope>NUCLEOTIDE SEQUENCE [LARGE SCALE GENOMIC DNA]</scope>
    <source>
        <strain evidence="3 4">DSM 436</strain>
    </source>
</reference>
<feature type="signal peptide" evidence="2">
    <location>
        <begin position="1"/>
        <end position="23"/>
    </location>
</feature>
<dbReference type="Gene3D" id="2.120.10.30">
    <property type="entry name" value="TolB, C-terminal domain"/>
    <property type="match status" value="1"/>
</dbReference>
<protein>
    <recommendedName>
        <fullName evidence="5">TolB protein</fullName>
    </recommendedName>
</protein>
<proteinExistence type="predicted"/>
<dbReference type="eggNOG" id="COG0823">
    <property type="taxonomic scope" value="Bacteria"/>
</dbReference>
<dbReference type="OrthoDB" id="8432779at2"/>
<dbReference type="EMBL" id="ASRX01000014">
    <property type="protein sequence ID" value="EYF06801.1"/>
    <property type="molecule type" value="Genomic_DNA"/>
</dbReference>